<dbReference type="KEGG" id="tba:TERMP_01381"/>
<organism evidence="1 2">
    <name type="scientific">Thermococcus barophilus (strain DSM 11836 / MP)</name>
    <dbReference type="NCBI Taxonomy" id="391623"/>
    <lineage>
        <taxon>Archaea</taxon>
        <taxon>Methanobacteriati</taxon>
        <taxon>Methanobacteriota</taxon>
        <taxon>Thermococci</taxon>
        <taxon>Thermococcales</taxon>
        <taxon>Thermococcaceae</taxon>
        <taxon>Thermococcus</taxon>
    </lineage>
</organism>
<dbReference type="EMBL" id="CP002372">
    <property type="protein sequence ID" value="ADT84356.1"/>
    <property type="molecule type" value="Genomic_DNA"/>
</dbReference>
<name>F0LHV6_THEBM</name>
<sequence>MKRLLFLFVVVFVLFLFFSVNQKSGQDAFVGVLIEGRPVNAENAEVLADTDCIPNEAYTTLTCTAIIQANDQIIKVRYTHPIKTPCLSKGDKVNISMKRDSTVEIIRLGKPSMEH</sequence>
<protein>
    <submittedName>
        <fullName evidence="1">Uncharacterized protein</fullName>
    </submittedName>
</protein>
<evidence type="ECO:0000313" key="1">
    <source>
        <dbReference type="EMBL" id="ADT84356.1"/>
    </source>
</evidence>
<evidence type="ECO:0000313" key="2">
    <source>
        <dbReference type="Proteomes" id="UP000007478"/>
    </source>
</evidence>
<dbReference type="RefSeq" id="WP_013467654.1">
    <property type="nucleotide sequence ID" value="NC_014804.1"/>
</dbReference>
<dbReference type="PATRIC" id="fig|391623.17.peg.1381"/>
<gene>
    <name evidence="1" type="ordered locus">TERMP_01381</name>
</gene>
<reference evidence="1 2" key="1">
    <citation type="journal article" date="2011" name="J. Bacteriol.">
        <title>Complete genome sequence of the hyperthermophilic, piezophilic, heterotrophic, and carboxydotrophic archaeon Thermococcus barophilus MP.</title>
        <authorList>
            <person name="Vannier P."/>
            <person name="Marteinsson V.T."/>
            <person name="Fridjonsson O.H."/>
            <person name="Oger P."/>
            <person name="Jebbar M."/>
        </authorList>
    </citation>
    <scope>NUCLEOTIDE SEQUENCE [LARGE SCALE GENOMIC DNA]</scope>
    <source>
        <strain evidence="2">DSM 11836 / MP</strain>
    </source>
</reference>
<dbReference type="HOGENOM" id="CLU_2079544_0_0_2"/>
<dbReference type="Proteomes" id="UP000007478">
    <property type="component" value="Chromosome"/>
</dbReference>
<dbReference type="eggNOG" id="arCOG10657">
    <property type="taxonomic scope" value="Archaea"/>
</dbReference>
<dbReference type="GeneID" id="10041697"/>
<keyword evidence="2" id="KW-1185">Reference proteome</keyword>
<dbReference type="AlphaFoldDB" id="F0LHV6"/>
<accession>F0LHV6</accession>
<proteinExistence type="predicted"/>
<dbReference type="OrthoDB" id="103493at2157"/>